<evidence type="ECO:0000256" key="5">
    <source>
        <dbReference type="RuleBase" id="RU003767"/>
    </source>
</evidence>
<feature type="domain" description="Histone H2A C-terminal" evidence="7">
    <location>
        <begin position="130"/>
        <end position="149"/>
    </location>
</feature>
<evidence type="ECO:0000256" key="2">
    <source>
        <dbReference type="ARBA" id="ARBA00022454"/>
    </source>
</evidence>
<dbReference type="AlphaFoldDB" id="A0AAV2BUI1"/>
<keyword evidence="2 5" id="KW-0158">Chromosome</keyword>
<keyword evidence="5" id="KW-0539">Nucleus</keyword>
<dbReference type="SUPFAM" id="SSF47113">
    <property type="entry name" value="Histone-fold"/>
    <property type="match status" value="1"/>
</dbReference>
<comment type="similarity">
    <text evidence="5">Belongs to the histone H2A family.</text>
</comment>
<evidence type="ECO:0000256" key="1">
    <source>
        <dbReference type="ARBA" id="ARBA00004286"/>
    </source>
</evidence>
<dbReference type="SMART" id="SM00414">
    <property type="entry name" value="H2A"/>
    <property type="match status" value="1"/>
</dbReference>
<comment type="subcellular location">
    <subcellularLocation>
        <location evidence="1">Chromosome</location>
    </subcellularLocation>
    <subcellularLocation>
        <location evidence="5">Nucleus</location>
    </subcellularLocation>
</comment>
<sequence>MGGYEVTADSEQPMMLKVCLAAVKTDQSLPPKKSHVGVFDVTCIRRQSGRGEEQDPVLAGGAAIPRRQNPQASAEGQLRRTRGCGRPGLKAAVLEYLAAEVLELAGNAAKDNKKSRIIPRHLQLAIRNNEELSKLLAGVTIAQGGVLPNSRSVAQENGYWLCTRPQVWQERRAQR</sequence>
<name>A0AAV2BUI1_9ARAC</name>
<dbReference type="Pfam" id="PF00125">
    <property type="entry name" value="Histone"/>
    <property type="match status" value="1"/>
</dbReference>
<dbReference type="Proteomes" id="UP001497382">
    <property type="component" value="Unassembled WGS sequence"/>
</dbReference>
<evidence type="ECO:0000256" key="3">
    <source>
        <dbReference type="ARBA" id="ARBA00022499"/>
    </source>
</evidence>
<evidence type="ECO:0000313" key="9">
    <source>
        <dbReference type="Proteomes" id="UP001497382"/>
    </source>
</evidence>
<accession>A0AAV2BUI1</accession>
<evidence type="ECO:0000256" key="4">
    <source>
        <dbReference type="ARBA" id="ARBA00023269"/>
    </source>
</evidence>
<organism evidence="8 9">
    <name type="scientific">Larinioides sclopetarius</name>
    <dbReference type="NCBI Taxonomy" id="280406"/>
    <lineage>
        <taxon>Eukaryota</taxon>
        <taxon>Metazoa</taxon>
        <taxon>Ecdysozoa</taxon>
        <taxon>Arthropoda</taxon>
        <taxon>Chelicerata</taxon>
        <taxon>Arachnida</taxon>
        <taxon>Araneae</taxon>
        <taxon>Araneomorphae</taxon>
        <taxon>Entelegynae</taxon>
        <taxon>Araneoidea</taxon>
        <taxon>Araneidae</taxon>
        <taxon>Larinioides</taxon>
    </lineage>
</organism>
<reference evidence="8 9" key="1">
    <citation type="submission" date="2024-04" db="EMBL/GenBank/DDBJ databases">
        <authorList>
            <person name="Rising A."/>
            <person name="Reimegard J."/>
            <person name="Sonavane S."/>
            <person name="Akerstrom W."/>
            <person name="Nylinder S."/>
            <person name="Hedman E."/>
            <person name="Kallberg Y."/>
        </authorList>
    </citation>
    <scope>NUCLEOTIDE SEQUENCE [LARGE SCALE GENOMIC DNA]</scope>
</reference>
<dbReference type="GO" id="GO:0003677">
    <property type="term" value="F:DNA binding"/>
    <property type="evidence" value="ECO:0007669"/>
    <property type="project" value="UniProtKB-KW"/>
</dbReference>
<protein>
    <recommendedName>
        <fullName evidence="5">Histone H2A</fullName>
    </recommendedName>
</protein>
<dbReference type="GO" id="GO:0046982">
    <property type="term" value="F:protein heterodimerization activity"/>
    <property type="evidence" value="ECO:0007669"/>
    <property type="project" value="InterPro"/>
</dbReference>
<evidence type="ECO:0000259" key="6">
    <source>
        <dbReference type="Pfam" id="PF00125"/>
    </source>
</evidence>
<dbReference type="GO" id="GO:0030527">
    <property type="term" value="F:structural constituent of chromatin"/>
    <property type="evidence" value="ECO:0007669"/>
    <property type="project" value="InterPro"/>
</dbReference>
<keyword evidence="5" id="KW-0238">DNA-binding</keyword>
<comment type="caution">
    <text evidence="8">The sequence shown here is derived from an EMBL/GenBank/DDBJ whole genome shotgun (WGS) entry which is preliminary data.</text>
</comment>
<dbReference type="GO" id="GO:0005634">
    <property type="term" value="C:nucleus"/>
    <property type="evidence" value="ECO:0007669"/>
    <property type="project" value="UniProtKB-SubCell"/>
</dbReference>
<gene>
    <name evidence="8" type="ORF">LARSCL_LOCUS21524</name>
</gene>
<dbReference type="EMBL" id="CAXIEN010000514">
    <property type="protein sequence ID" value="CAL1299713.1"/>
    <property type="molecule type" value="Genomic_DNA"/>
</dbReference>
<dbReference type="InterPro" id="IPR032454">
    <property type="entry name" value="Histone_H2A_C"/>
</dbReference>
<evidence type="ECO:0000259" key="7">
    <source>
        <dbReference type="Pfam" id="PF16211"/>
    </source>
</evidence>
<dbReference type="InterPro" id="IPR007125">
    <property type="entry name" value="H2A/H2B/H3"/>
</dbReference>
<evidence type="ECO:0000313" key="8">
    <source>
        <dbReference type="EMBL" id="CAL1299713.1"/>
    </source>
</evidence>
<keyword evidence="4 5" id="KW-0544">Nucleosome core</keyword>
<feature type="domain" description="Core Histone H2A/H2B/H3" evidence="6">
    <location>
        <begin position="91"/>
        <end position="127"/>
    </location>
</feature>
<dbReference type="GO" id="GO:0000786">
    <property type="term" value="C:nucleosome"/>
    <property type="evidence" value="ECO:0007669"/>
    <property type="project" value="UniProtKB-KW"/>
</dbReference>
<comment type="subunit">
    <text evidence="5">The nucleosome is a histone octamer containing two molecules each of H2A, H2B, H3 and H4 assembled in one H3-H4 heterotetramer and two H2A-H2B heterodimers. The octamer wraps approximately 147 bp of DNA.</text>
</comment>
<proteinExistence type="inferred from homology"/>
<keyword evidence="3" id="KW-1017">Isopeptide bond</keyword>
<dbReference type="PRINTS" id="PR00620">
    <property type="entry name" value="HISTONEH2A"/>
</dbReference>
<dbReference type="PANTHER" id="PTHR23430">
    <property type="entry name" value="HISTONE H2A"/>
    <property type="match status" value="1"/>
</dbReference>
<keyword evidence="9" id="KW-1185">Reference proteome</keyword>
<dbReference type="InterPro" id="IPR002119">
    <property type="entry name" value="Histone_H2A"/>
</dbReference>
<dbReference type="Pfam" id="PF16211">
    <property type="entry name" value="Histone_H2A_C"/>
    <property type="match status" value="1"/>
</dbReference>
<dbReference type="Gene3D" id="1.10.20.10">
    <property type="entry name" value="Histone, subunit A"/>
    <property type="match status" value="1"/>
</dbReference>
<dbReference type="CDD" id="cd00074">
    <property type="entry name" value="HFD_H2A"/>
    <property type="match status" value="1"/>
</dbReference>
<dbReference type="InterPro" id="IPR009072">
    <property type="entry name" value="Histone-fold"/>
</dbReference>